<dbReference type="EMBL" id="VSSQ01045652">
    <property type="protein sequence ID" value="MPM99569.1"/>
    <property type="molecule type" value="Genomic_DNA"/>
</dbReference>
<keyword evidence="3" id="KW-0804">Transcription</keyword>
<dbReference type="SUPFAM" id="SSF46689">
    <property type="entry name" value="Homeodomain-like"/>
    <property type="match status" value="2"/>
</dbReference>
<accession>A0A645EE02</accession>
<dbReference type="PROSITE" id="PS01124">
    <property type="entry name" value="HTH_ARAC_FAMILY_2"/>
    <property type="match status" value="1"/>
</dbReference>
<organism evidence="5">
    <name type="scientific">bioreactor metagenome</name>
    <dbReference type="NCBI Taxonomy" id="1076179"/>
    <lineage>
        <taxon>unclassified sequences</taxon>
        <taxon>metagenomes</taxon>
        <taxon>ecological metagenomes</taxon>
    </lineage>
</organism>
<dbReference type="SMART" id="SM00342">
    <property type="entry name" value="HTH_ARAC"/>
    <property type="match status" value="1"/>
</dbReference>
<dbReference type="AlphaFoldDB" id="A0A645EE02"/>
<sequence>MSYLRESLFEARAALEYVRVVGGGKAIYIRDVEHMTRHPVMLDSRYEQRLIAAVKFGSAEQIESEIEEILTGLSGAQPGDWKYRAYVTGILNALGQIIGRYDLPAEEIMGGEGMLLFQEGGKADRSALKQWLIAVCLRICGYMSQRRSSMAGTLVEKAKQFIAEHFANGDISVERVCEHLHISQSYFSSIFKQDTGKSFVQYLTDLRMDRAAELLRETDEKTYAIAQQVGYDEPNYFSYVFKRRFGVSPSQYRGK</sequence>
<evidence type="ECO:0000256" key="2">
    <source>
        <dbReference type="ARBA" id="ARBA00023125"/>
    </source>
</evidence>
<evidence type="ECO:0000256" key="1">
    <source>
        <dbReference type="ARBA" id="ARBA00023015"/>
    </source>
</evidence>
<proteinExistence type="predicted"/>
<protein>
    <submittedName>
        <fullName evidence="5">HTH-type transcriptional activator RhaR</fullName>
    </submittedName>
</protein>
<dbReference type="Gene3D" id="1.10.10.60">
    <property type="entry name" value="Homeodomain-like"/>
    <property type="match status" value="2"/>
</dbReference>
<dbReference type="PRINTS" id="PR00032">
    <property type="entry name" value="HTHARAC"/>
</dbReference>
<dbReference type="InterPro" id="IPR020449">
    <property type="entry name" value="Tscrpt_reg_AraC-type_HTH"/>
</dbReference>
<keyword evidence="1" id="KW-0805">Transcription regulation</keyword>
<feature type="domain" description="HTH araC/xylS-type" evidence="4">
    <location>
        <begin position="156"/>
        <end position="255"/>
    </location>
</feature>
<name>A0A645EE02_9ZZZZ</name>
<dbReference type="PANTHER" id="PTHR43280:SF2">
    <property type="entry name" value="HTH-TYPE TRANSCRIPTIONAL REGULATOR EXSA"/>
    <property type="match status" value="1"/>
</dbReference>
<dbReference type="InterPro" id="IPR009057">
    <property type="entry name" value="Homeodomain-like_sf"/>
</dbReference>
<dbReference type="GO" id="GO:0043565">
    <property type="term" value="F:sequence-specific DNA binding"/>
    <property type="evidence" value="ECO:0007669"/>
    <property type="project" value="InterPro"/>
</dbReference>
<dbReference type="Pfam" id="PF12833">
    <property type="entry name" value="HTH_18"/>
    <property type="match status" value="1"/>
</dbReference>
<dbReference type="PANTHER" id="PTHR43280">
    <property type="entry name" value="ARAC-FAMILY TRANSCRIPTIONAL REGULATOR"/>
    <property type="match status" value="1"/>
</dbReference>
<dbReference type="InterPro" id="IPR018060">
    <property type="entry name" value="HTH_AraC"/>
</dbReference>
<comment type="caution">
    <text evidence="5">The sequence shown here is derived from an EMBL/GenBank/DDBJ whole genome shotgun (WGS) entry which is preliminary data.</text>
</comment>
<evidence type="ECO:0000313" key="5">
    <source>
        <dbReference type="EMBL" id="MPM99569.1"/>
    </source>
</evidence>
<keyword evidence="2" id="KW-0238">DNA-binding</keyword>
<dbReference type="GO" id="GO:0003700">
    <property type="term" value="F:DNA-binding transcription factor activity"/>
    <property type="evidence" value="ECO:0007669"/>
    <property type="project" value="InterPro"/>
</dbReference>
<evidence type="ECO:0000256" key="3">
    <source>
        <dbReference type="ARBA" id="ARBA00023163"/>
    </source>
</evidence>
<gene>
    <name evidence="5" type="primary">rhaR_144</name>
    <name evidence="5" type="ORF">SDC9_146761</name>
</gene>
<reference evidence="5" key="1">
    <citation type="submission" date="2019-08" db="EMBL/GenBank/DDBJ databases">
        <authorList>
            <person name="Kucharzyk K."/>
            <person name="Murdoch R.W."/>
            <person name="Higgins S."/>
            <person name="Loffler F."/>
        </authorList>
    </citation>
    <scope>NUCLEOTIDE SEQUENCE</scope>
</reference>
<evidence type="ECO:0000259" key="4">
    <source>
        <dbReference type="PROSITE" id="PS01124"/>
    </source>
</evidence>